<dbReference type="PANTHER" id="PTHR46928:SF1">
    <property type="entry name" value="MESENCHYME-SPECIFIC CELL SURFACE GLYCOPROTEIN"/>
    <property type="match status" value="1"/>
</dbReference>
<feature type="signal peptide" evidence="2">
    <location>
        <begin position="1"/>
        <end position="20"/>
    </location>
</feature>
<feature type="region of interest" description="Disordered" evidence="1">
    <location>
        <begin position="470"/>
        <end position="494"/>
    </location>
</feature>
<evidence type="ECO:0000256" key="1">
    <source>
        <dbReference type="SAM" id="MobiDB-lite"/>
    </source>
</evidence>
<dbReference type="InterPro" id="IPR055188">
    <property type="entry name" value="Choice_anch_I"/>
</dbReference>
<keyword evidence="5" id="KW-1185">Reference proteome</keyword>
<dbReference type="InterPro" id="IPR015943">
    <property type="entry name" value="WD40/YVTN_repeat-like_dom_sf"/>
</dbReference>
<keyword evidence="2" id="KW-0732">Signal</keyword>
<dbReference type="RefSeq" id="WP_185979130.1">
    <property type="nucleotide sequence ID" value="NZ_JACBGI020000035.1"/>
</dbReference>
<evidence type="ECO:0000259" key="3">
    <source>
        <dbReference type="Pfam" id="PF22494"/>
    </source>
</evidence>
<proteinExistence type="predicted"/>
<dbReference type="Pfam" id="PF22494">
    <property type="entry name" value="choice_anch_I"/>
    <property type="match status" value="2"/>
</dbReference>
<accession>A0ABS0C1L2</accession>
<dbReference type="EMBL" id="JACBGI020000035">
    <property type="protein sequence ID" value="MBF6058986.1"/>
    <property type="molecule type" value="Genomic_DNA"/>
</dbReference>
<gene>
    <name evidence="4" type="ORF">H8792_011585</name>
</gene>
<evidence type="ECO:0000313" key="5">
    <source>
        <dbReference type="Proteomes" id="UP001193680"/>
    </source>
</evidence>
<reference evidence="4 5" key="1">
    <citation type="submission" date="2020-11" db="EMBL/GenBank/DDBJ databases">
        <title>Sulfur oxidizing isolate from Hospital Hole Sinkhole.</title>
        <authorList>
            <person name="Scott K.M."/>
        </authorList>
    </citation>
    <scope>NUCLEOTIDE SEQUENCE [LARGE SCALE GENOMIC DNA]</scope>
    <source>
        <strain evidence="4 5">HH1</strain>
    </source>
</reference>
<sequence length="604" mass="64889">MKLNKLALAMSALIGGMALTGCDLEGTDGADGTNGTDAVAQSITLDQQGRYLSGIFDESAAEIVTFDKETQQTFVVNANSGKVDVLNTQDPTSPTLVESLDIAADMQTAGDVADAGDVGAANSVTVHNGLMAVAIEADEKTDNGWIAFYKIEDLSYLASVQVGALPDMLTFTPDGNQVVAAIEGEPNDDYSVDPEGQVSVIDVTWDGSNLATNLTQVGFTDFNVGNSRNAELPEAKMVIDGYNATVAQSFEPEYITISEDSQTAFVTLQENNAVAVIDLANKTVERIIGLGFKDHSIPGNELDISQKDGVNIKNWPVMGMYMPDTIASMTFNGQTYLLTANEGDDRQDWLDNVTDQASCEASGYYFDASDNCIDAFSAKDYYDNDNVTLVDQEGNPFAATNGGFGEDNELYRLKFSYHTTVAKNGGTEFSKLYAYGGRSFSIYNAETGEQVFDSGSAFETLTAKKYAEDFNNDNAENAGDDRSDNKGPEPEALTVGKINGHTYAFIGLERMGGIMVYDVSNPFSPEFVQYVNNRDLTVNPDDNTDSNNDGIKEYTVDAGDLGPEGFKFVSAEDSPNGKAMLIVGSEVSGSTTFYEINVHSFSAE</sequence>
<organism evidence="4 5">
    <name type="scientific">Thiomicrorhabdus heinhorstiae</name>
    <dbReference type="NCBI Taxonomy" id="2748010"/>
    <lineage>
        <taxon>Bacteria</taxon>
        <taxon>Pseudomonadati</taxon>
        <taxon>Pseudomonadota</taxon>
        <taxon>Gammaproteobacteria</taxon>
        <taxon>Thiotrichales</taxon>
        <taxon>Piscirickettsiaceae</taxon>
        <taxon>Thiomicrorhabdus</taxon>
    </lineage>
</organism>
<feature type="domain" description="Choice-of-anchor I" evidence="3">
    <location>
        <begin position="409"/>
        <end position="596"/>
    </location>
</feature>
<evidence type="ECO:0000256" key="2">
    <source>
        <dbReference type="SAM" id="SignalP"/>
    </source>
</evidence>
<feature type="domain" description="Choice-of-anchor I" evidence="3">
    <location>
        <begin position="59"/>
        <end position="373"/>
    </location>
</feature>
<dbReference type="InterPro" id="IPR052956">
    <property type="entry name" value="Mesenchyme-surface_protein"/>
</dbReference>
<feature type="compositionally biased region" description="Basic and acidic residues" evidence="1">
    <location>
        <begin position="479"/>
        <end position="489"/>
    </location>
</feature>
<name>A0ABS0C1L2_9GAMM</name>
<feature type="chain" id="PRO_5046776564" evidence="2">
    <location>
        <begin position="21"/>
        <end position="604"/>
    </location>
</feature>
<dbReference type="Gene3D" id="2.130.10.10">
    <property type="entry name" value="YVTN repeat-like/Quinoprotein amine dehydrogenase"/>
    <property type="match status" value="1"/>
</dbReference>
<dbReference type="PROSITE" id="PS51257">
    <property type="entry name" value="PROKAR_LIPOPROTEIN"/>
    <property type="match status" value="1"/>
</dbReference>
<dbReference type="Proteomes" id="UP001193680">
    <property type="component" value="Unassembled WGS sequence"/>
</dbReference>
<protein>
    <submittedName>
        <fullName evidence="4">Choice-of-anchor I family protein</fullName>
    </submittedName>
</protein>
<dbReference type="SUPFAM" id="SSF75011">
    <property type="entry name" value="3-carboxy-cis,cis-mucoante lactonizing enzyme"/>
    <property type="match status" value="1"/>
</dbReference>
<evidence type="ECO:0000313" key="4">
    <source>
        <dbReference type="EMBL" id="MBF6058986.1"/>
    </source>
</evidence>
<dbReference type="PANTHER" id="PTHR46928">
    <property type="entry name" value="MESENCHYME-SPECIFIC CELL SURFACE GLYCOPROTEIN"/>
    <property type="match status" value="1"/>
</dbReference>
<comment type="caution">
    <text evidence="4">The sequence shown here is derived from an EMBL/GenBank/DDBJ whole genome shotgun (WGS) entry which is preliminary data.</text>
</comment>
<dbReference type="NCBIfam" id="NF038117">
    <property type="entry name" value="choice_anch_I"/>
    <property type="match status" value="1"/>
</dbReference>